<feature type="binding site" evidence="2">
    <location>
        <begin position="122"/>
        <end position="123"/>
    </location>
    <ligand>
        <name>ATP</name>
        <dbReference type="ChEBI" id="CHEBI:30616"/>
    </ligand>
</feature>
<feature type="domain" description="PurM-like C-terminal" evidence="4">
    <location>
        <begin position="153"/>
        <end position="303"/>
    </location>
</feature>
<dbReference type="InterPro" id="IPR036676">
    <property type="entry name" value="PurM-like_C_sf"/>
</dbReference>
<feature type="binding site" evidence="2">
    <location>
        <position position="54"/>
    </location>
    <ligand>
        <name>substrate</name>
    </ligand>
</feature>
<dbReference type="Pfam" id="PF00586">
    <property type="entry name" value="AIRS"/>
    <property type="match status" value="1"/>
</dbReference>
<keyword evidence="6" id="KW-1185">Reference proteome</keyword>
<feature type="binding site" evidence="2">
    <location>
        <position position="75"/>
    </location>
    <ligand>
        <name>Mg(2+)</name>
        <dbReference type="ChEBI" id="CHEBI:18420"/>
        <label>4</label>
    </ligand>
</feature>
<dbReference type="GO" id="GO:0009030">
    <property type="term" value="F:thiamine-phosphate kinase activity"/>
    <property type="evidence" value="ECO:0007669"/>
    <property type="project" value="UniProtKB-EC"/>
</dbReference>
<dbReference type="HAMAP" id="MF_02128">
    <property type="entry name" value="TMP_kinase"/>
    <property type="match status" value="1"/>
</dbReference>
<dbReference type="InterPro" id="IPR016188">
    <property type="entry name" value="PurM-like_N"/>
</dbReference>
<dbReference type="InterPro" id="IPR006283">
    <property type="entry name" value="ThiL-like"/>
</dbReference>
<feature type="binding site" evidence="2">
    <location>
        <position position="123"/>
    </location>
    <ligand>
        <name>Mg(2+)</name>
        <dbReference type="ChEBI" id="CHEBI:18420"/>
        <label>1</label>
    </ligand>
</feature>
<feature type="binding site" evidence="2">
    <location>
        <position position="219"/>
    </location>
    <ligand>
        <name>Mg(2+)</name>
        <dbReference type="ChEBI" id="CHEBI:18420"/>
        <label>5</label>
    </ligand>
</feature>
<keyword evidence="2 5" id="KW-0808">Transferase</keyword>
<dbReference type="InterPro" id="IPR036921">
    <property type="entry name" value="PurM-like_N_sf"/>
</dbReference>
<feature type="binding site" evidence="2">
    <location>
        <position position="46"/>
    </location>
    <ligand>
        <name>Mg(2+)</name>
        <dbReference type="ChEBI" id="CHEBI:18420"/>
        <label>1</label>
    </ligand>
</feature>
<feature type="binding site" evidence="2">
    <location>
        <position position="149"/>
    </location>
    <ligand>
        <name>ATP</name>
        <dbReference type="ChEBI" id="CHEBI:30616"/>
    </ligand>
</feature>
<dbReference type="NCBIfam" id="TIGR01379">
    <property type="entry name" value="thiL"/>
    <property type="match status" value="1"/>
</dbReference>
<feature type="binding site" evidence="2">
    <location>
        <position position="268"/>
    </location>
    <ligand>
        <name>substrate</name>
    </ligand>
</feature>
<feature type="binding site" evidence="2">
    <location>
        <position position="30"/>
    </location>
    <ligand>
        <name>Mg(2+)</name>
        <dbReference type="ChEBI" id="CHEBI:18420"/>
        <label>4</label>
    </ligand>
</feature>
<comment type="catalytic activity">
    <reaction evidence="2">
        <text>thiamine phosphate + ATP = thiamine diphosphate + ADP</text>
        <dbReference type="Rhea" id="RHEA:15913"/>
        <dbReference type="ChEBI" id="CHEBI:30616"/>
        <dbReference type="ChEBI" id="CHEBI:37575"/>
        <dbReference type="ChEBI" id="CHEBI:58937"/>
        <dbReference type="ChEBI" id="CHEBI:456216"/>
        <dbReference type="EC" id="2.7.4.16"/>
    </reaction>
</comment>
<evidence type="ECO:0000259" key="3">
    <source>
        <dbReference type="Pfam" id="PF00586"/>
    </source>
</evidence>
<comment type="pathway">
    <text evidence="2">Cofactor biosynthesis; thiamine diphosphate biosynthesis; thiamine diphosphate from thiamine phosphate: step 1/1.</text>
</comment>
<feature type="binding site" evidence="2">
    <location>
        <position position="327"/>
    </location>
    <ligand>
        <name>substrate</name>
    </ligand>
</feature>
<comment type="function">
    <text evidence="2">Catalyzes the ATP-dependent phosphorylation of thiamine-monophosphate (TMP) to form thiamine-pyrophosphate (TPP), the active form of vitamin B1.</text>
</comment>
<name>A0ABW5DPX5_9PROT</name>
<dbReference type="PANTHER" id="PTHR30270:SF0">
    <property type="entry name" value="THIAMINE-MONOPHOSPHATE KINASE"/>
    <property type="match status" value="1"/>
</dbReference>
<comment type="miscellaneous">
    <text evidence="2">Reaction mechanism of ThiL seems to utilize a direct, inline transfer of the gamma-phosphate of ATP to TMP rather than a phosphorylated enzyme intermediate.</text>
</comment>
<feature type="binding site" evidence="2">
    <location>
        <position position="30"/>
    </location>
    <ligand>
        <name>Mg(2+)</name>
        <dbReference type="ChEBI" id="CHEBI:18420"/>
        <label>3</label>
    </ligand>
</feature>
<proteinExistence type="inferred from homology"/>
<evidence type="ECO:0000259" key="4">
    <source>
        <dbReference type="Pfam" id="PF02769"/>
    </source>
</evidence>
<dbReference type="InterPro" id="IPR010918">
    <property type="entry name" value="PurM-like_C_dom"/>
</dbReference>
<dbReference type="Gene3D" id="3.90.650.10">
    <property type="entry name" value="PurM-like C-terminal domain"/>
    <property type="match status" value="1"/>
</dbReference>
<organism evidence="5 6">
    <name type="scientific">Lacibacterium aquatile</name>
    <dbReference type="NCBI Taxonomy" id="1168082"/>
    <lineage>
        <taxon>Bacteria</taxon>
        <taxon>Pseudomonadati</taxon>
        <taxon>Pseudomonadota</taxon>
        <taxon>Alphaproteobacteria</taxon>
        <taxon>Rhodospirillales</taxon>
        <taxon>Rhodospirillaceae</taxon>
    </lineage>
</organism>
<feature type="binding site" evidence="2">
    <location>
        <position position="75"/>
    </location>
    <ligand>
        <name>Mg(2+)</name>
        <dbReference type="ChEBI" id="CHEBI:18420"/>
        <label>3</label>
    </ligand>
</feature>
<keyword evidence="2" id="KW-0479">Metal-binding</keyword>
<dbReference type="Pfam" id="PF02769">
    <property type="entry name" value="AIRS_C"/>
    <property type="match status" value="1"/>
</dbReference>
<protein>
    <recommendedName>
        <fullName evidence="2">Thiamine-monophosphate kinase</fullName>
        <shortName evidence="2">TMP kinase</shortName>
        <shortName evidence="2">Thiamine-phosphate kinase</shortName>
        <ecNumber evidence="2">2.7.4.16</ecNumber>
    </recommendedName>
</protein>
<dbReference type="PIRSF" id="PIRSF005303">
    <property type="entry name" value="Thiam_monoph_kin"/>
    <property type="match status" value="1"/>
</dbReference>
<feature type="binding site" evidence="2">
    <location>
        <position position="218"/>
    </location>
    <ligand>
        <name>ATP</name>
        <dbReference type="ChEBI" id="CHEBI:30616"/>
    </ligand>
</feature>
<feature type="binding site" evidence="2">
    <location>
        <position position="45"/>
    </location>
    <ligand>
        <name>Mg(2+)</name>
        <dbReference type="ChEBI" id="CHEBI:18420"/>
        <label>4</label>
    </ligand>
</feature>
<keyword evidence="2" id="KW-0547">Nucleotide-binding</keyword>
<evidence type="ECO:0000256" key="1">
    <source>
        <dbReference type="ARBA" id="ARBA00022977"/>
    </source>
</evidence>
<comment type="caution">
    <text evidence="5">The sequence shown here is derived from an EMBL/GenBank/DDBJ whole genome shotgun (WGS) entry which is preliminary data.</text>
</comment>
<feature type="binding site" evidence="2">
    <location>
        <position position="216"/>
    </location>
    <ligand>
        <name>Mg(2+)</name>
        <dbReference type="ChEBI" id="CHEBI:18420"/>
        <label>3</label>
    </ligand>
</feature>
<feature type="binding site" evidence="2">
    <location>
        <position position="47"/>
    </location>
    <ligand>
        <name>Mg(2+)</name>
        <dbReference type="ChEBI" id="CHEBI:18420"/>
        <label>2</label>
    </ligand>
</feature>
<comment type="similarity">
    <text evidence="2">Belongs to the thiamine-monophosphate kinase family.</text>
</comment>
<evidence type="ECO:0000313" key="5">
    <source>
        <dbReference type="EMBL" id="MFD2263087.1"/>
    </source>
</evidence>
<dbReference type="PANTHER" id="PTHR30270">
    <property type="entry name" value="THIAMINE-MONOPHOSPHATE KINASE"/>
    <property type="match status" value="1"/>
</dbReference>
<dbReference type="CDD" id="cd02194">
    <property type="entry name" value="ThiL"/>
    <property type="match status" value="1"/>
</dbReference>
<feature type="binding site" evidence="2">
    <location>
        <position position="47"/>
    </location>
    <ligand>
        <name>Mg(2+)</name>
        <dbReference type="ChEBI" id="CHEBI:18420"/>
        <label>1</label>
    </ligand>
</feature>
<evidence type="ECO:0000313" key="6">
    <source>
        <dbReference type="Proteomes" id="UP001597295"/>
    </source>
</evidence>
<keyword evidence="2" id="KW-0067">ATP-binding</keyword>
<dbReference type="EMBL" id="JBHUIP010000009">
    <property type="protein sequence ID" value="MFD2263087.1"/>
    <property type="molecule type" value="Genomic_DNA"/>
</dbReference>
<feature type="domain" description="PurM-like N-terminal" evidence="3">
    <location>
        <begin position="29"/>
        <end position="141"/>
    </location>
</feature>
<reference evidence="6" key="1">
    <citation type="journal article" date="2019" name="Int. J. Syst. Evol. Microbiol.">
        <title>The Global Catalogue of Microorganisms (GCM) 10K type strain sequencing project: providing services to taxonomists for standard genome sequencing and annotation.</title>
        <authorList>
            <consortium name="The Broad Institute Genomics Platform"/>
            <consortium name="The Broad Institute Genome Sequencing Center for Infectious Disease"/>
            <person name="Wu L."/>
            <person name="Ma J."/>
        </authorList>
    </citation>
    <scope>NUCLEOTIDE SEQUENCE [LARGE SCALE GENOMIC DNA]</scope>
    <source>
        <strain evidence="6">CGMCC 1.19062</strain>
    </source>
</reference>
<sequence length="330" mass="34115">MSADGEFERIAAIFAPLAADFPGALGLTDDAALLQCPPGFELVVTTDALVAGVHFLWPGEPELIAAKALRKNLSDLAAMGAAPLAYSLATLLTAECDLAWLRRFAAGLAETQRLSGIGLSGGDSVKTPGPPTFSITAFGLVPQGSALRRNGARPDDIVYVSGTLGDAAVGLRLARDGGGEGLPDHDRAALIERHWVPPLRLALGQALRGVASSAMDVSDGLIGDLGHIAASSGVDILIEAARLPLSDAFNSAMKLNHSRLEDALTGGDDYELVFTASSNQGMRISQIAADIGIRLTEVGRVAAPGGTPGVQVLDASGQVVPLTRTGWRHF</sequence>
<evidence type="ECO:0000256" key="2">
    <source>
        <dbReference type="HAMAP-Rule" id="MF_02128"/>
    </source>
</evidence>
<dbReference type="SUPFAM" id="SSF55326">
    <property type="entry name" value="PurM N-terminal domain-like"/>
    <property type="match status" value="1"/>
</dbReference>
<dbReference type="EC" id="2.7.4.16" evidence="2"/>
<dbReference type="RefSeq" id="WP_379876059.1">
    <property type="nucleotide sequence ID" value="NZ_JBHUIP010000009.1"/>
</dbReference>
<dbReference type="SUPFAM" id="SSF56042">
    <property type="entry name" value="PurM C-terminal domain-like"/>
    <property type="match status" value="1"/>
</dbReference>
<keyword evidence="1 2" id="KW-0784">Thiamine biosynthesis</keyword>
<dbReference type="Gene3D" id="3.30.1330.10">
    <property type="entry name" value="PurM-like, N-terminal domain"/>
    <property type="match status" value="1"/>
</dbReference>
<dbReference type="Proteomes" id="UP001597295">
    <property type="component" value="Unassembled WGS sequence"/>
</dbReference>
<accession>A0ABW5DPX5</accession>
<keyword evidence="2" id="KW-0460">Magnesium</keyword>
<comment type="caution">
    <text evidence="2">Lacks conserved residue(s) required for the propagation of feature annotation.</text>
</comment>
<keyword evidence="2 5" id="KW-0418">Kinase</keyword>
<gene>
    <name evidence="2 5" type="primary">thiL</name>
    <name evidence="5" type="ORF">ACFSM5_09335</name>
</gene>
<feature type="binding site" evidence="2">
    <location>
        <position position="75"/>
    </location>
    <ligand>
        <name>Mg(2+)</name>
        <dbReference type="ChEBI" id="CHEBI:18420"/>
        <label>2</label>
    </ligand>
</feature>